<evidence type="ECO:0000313" key="3">
    <source>
        <dbReference type="Proteomes" id="UP000582837"/>
    </source>
</evidence>
<evidence type="ECO:0000313" key="2">
    <source>
        <dbReference type="EMBL" id="MBB6073260.1"/>
    </source>
</evidence>
<protein>
    <recommendedName>
        <fullName evidence="4">Phage shock protein B</fullName>
    </recommendedName>
</protein>
<dbReference type="Proteomes" id="UP000582837">
    <property type="component" value="Unassembled WGS sequence"/>
</dbReference>
<gene>
    <name evidence="2" type="ORF">HNQ61_004927</name>
</gene>
<evidence type="ECO:0008006" key="4">
    <source>
        <dbReference type="Google" id="ProtNLM"/>
    </source>
</evidence>
<proteinExistence type="predicted"/>
<dbReference type="AlphaFoldDB" id="A0A841H5C9"/>
<reference evidence="2 3" key="1">
    <citation type="submission" date="2020-08" db="EMBL/GenBank/DDBJ databases">
        <title>Genomic Encyclopedia of Type Strains, Phase IV (KMG-IV): sequencing the most valuable type-strain genomes for metagenomic binning, comparative biology and taxonomic classification.</title>
        <authorList>
            <person name="Goeker M."/>
        </authorList>
    </citation>
    <scope>NUCLEOTIDE SEQUENCE [LARGE SCALE GENOMIC DNA]</scope>
    <source>
        <strain evidence="2 3">DSM 29007</strain>
    </source>
</reference>
<dbReference type="EMBL" id="JACHIA010000022">
    <property type="protein sequence ID" value="MBB6073260.1"/>
    <property type="molecule type" value="Genomic_DNA"/>
</dbReference>
<name>A0A841H5C9_9BACT</name>
<evidence type="ECO:0000256" key="1">
    <source>
        <dbReference type="SAM" id="Coils"/>
    </source>
</evidence>
<dbReference type="RefSeq" id="WP_170038584.1">
    <property type="nucleotide sequence ID" value="NZ_JABDTL010000002.1"/>
</dbReference>
<comment type="caution">
    <text evidence="2">The sequence shown here is derived from an EMBL/GenBank/DDBJ whole genome shotgun (WGS) entry which is preliminary data.</text>
</comment>
<accession>A0A841H5C9</accession>
<keyword evidence="1" id="KW-0175">Coiled coil</keyword>
<feature type="coiled-coil region" evidence="1">
    <location>
        <begin position="41"/>
        <end position="68"/>
    </location>
</feature>
<sequence>MEISPLMIPIFALCIPLLGMATRLVAAIKAPAQVRGPLPETAALAEEVAQLRIELSEMREKVEFTERLLTAGAPAMPQSVASRQPVGVLNV</sequence>
<organism evidence="2 3">
    <name type="scientific">Longimicrobium terrae</name>
    <dbReference type="NCBI Taxonomy" id="1639882"/>
    <lineage>
        <taxon>Bacteria</taxon>
        <taxon>Pseudomonadati</taxon>
        <taxon>Gemmatimonadota</taxon>
        <taxon>Longimicrobiia</taxon>
        <taxon>Longimicrobiales</taxon>
        <taxon>Longimicrobiaceae</taxon>
        <taxon>Longimicrobium</taxon>
    </lineage>
</organism>
<keyword evidence="3" id="KW-1185">Reference proteome</keyword>